<protein>
    <recommendedName>
        <fullName evidence="10">UDP-MurNAc-pentapeptide synthetase</fullName>
    </recommendedName>
</protein>
<keyword evidence="6" id="KW-0133">Cell shape</keyword>
<evidence type="ECO:0000256" key="4">
    <source>
        <dbReference type="ARBA" id="ARBA00022741"/>
    </source>
</evidence>
<sequence>MDATVRGPAAVEVEGATQDSRSLTTGMLFVPLVAARDGHDFIARAVANGAPAYLTERAPDPEVAATALVVRDAALALRQLGVLARGRIKGHVVAITGSVGKTSTKDLCAAAFGSHWRTHSSAKSFNNEIGVPLTLANAPHDAEAVVIEMGARGIGHIAELCAIASPSTAIVTTVGAAHLELFGDLETVALAKGEIIEALPIDGLAVLNSDDELVYAMRTRTSADVLTYGTRGDVRSRDVVLDAELRPRFTVESPWGSASVVLGARGAHNVANALAAIAAAVGRGAPLDVVADALARPQLSPWRMEFARTTSGLVVLNDAYNANPVSMRAALDGLAALPASRRIAVLGAMAELGAGSIEAHRAVGECAAALGIEVISVGVEQYGGTTVSGIDEALGVLRERCLGPGDAVLVKASRIGGLERVAAALLAG</sequence>
<proteinExistence type="inferred from homology"/>
<dbReference type="GO" id="GO:0047480">
    <property type="term" value="F:UDP-N-acetylmuramoyl-tripeptide-D-alanyl-D-alanine ligase activity"/>
    <property type="evidence" value="ECO:0007669"/>
    <property type="project" value="InterPro"/>
</dbReference>
<keyword evidence="7" id="KW-0573">Peptidoglycan synthesis</keyword>
<keyword evidence="1" id="KW-0963">Cytoplasm</keyword>
<dbReference type="Gene3D" id="3.90.190.20">
    <property type="entry name" value="Mur ligase, C-terminal domain"/>
    <property type="match status" value="1"/>
</dbReference>
<evidence type="ECO:0000256" key="9">
    <source>
        <dbReference type="ARBA" id="ARBA00023316"/>
    </source>
</evidence>
<dbReference type="InterPro" id="IPR013221">
    <property type="entry name" value="Mur_ligase_cen"/>
</dbReference>
<evidence type="ECO:0000256" key="8">
    <source>
        <dbReference type="ARBA" id="ARBA00023306"/>
    </source>
</evidence>
<dbReference type="SUPFAM" id="SSF53244">
    <property type="entry name" value="MurD-like peptide ligases, peptide-binding domain"/>
    <property type="match status" value="1"/>
</dbReference>
<evidence type="ECO:0000259" key="12">
    <source>
        <dbReference type="Pfam" id="PF08245"/>
    </source>
</evidence>
<keyword evidence="3" id="KW-0132">Cell division</keyword>
<keyword evidence="8" id="KW-0131">Cell cycle</keyword>
<evidence type="ECO:0000256" key="3">
    <source>
        <dbReference type="ARBA" id="ARBA00022618"/>
    </source>
</evidence>
<keyword evidence="2" id="KW-0436">Ligase</keyword>
<dbReference type="InterPro" id="IPR004101">
    <property type="entry name" value="Mur_ligase_C"/>
</dbReference>
<evidence type="ECO:0000256" key="5">
    <source>
        <dbReference type="ARBA" id="ARBA00022840"/>
    </source>
</evidence>
<dbReference type="InterPro" id="IPR035911">
    <property type="entry name" value="MurE/MurF_N"/>
</dbReference>
<dbReference type="NCBIfam" id="TIGR01143">
    <property type="entry name" value="murF"/>
    <property type="match status" value="1"/>
</dbReference>
<organism evidence="13">
    <name type="scientific">freshwater metagenome</name>
    <dbReference type="NCBI Taxonomy" id="449393"/>
    <lineage>
        <taxon>unclassified sequences</taxon>
        <taxon>metagenomes</taxon>
        <taxon>ecological metagenomes</taxon>
    </lineage>
</organism>
<dbReference type="GO" id="GO:0008360">
    <property type="term" value="P:regulation of cell shape"/>
    <property type="evidence" value="ECO:0007669"/>
    <property type="project" value="UniProtKB-KW"/>
</dbReference>
<dbReference type="GO" id="GO:0071555">
    <property type="term" value="P:cell wall organization"/>
    <property type="evidence" value="ECO:0007669"/>
    <property type="project" value="UniProtKB-KW"/>
</dbReference>
<dbReference type="AlphaFoldDB" id="A0A6J7AUU8"/>
<evidence type="ECO:0000256" key="7">
    <source>
        <dbReference type="ARBA" id="ARBA00022984"/>
    </source>
</evidence>
<dbReference type="GO" id="GO:0009252">
    <property type="term" value="P:peptidoglycan biosynthetic process"/>
    <property type="evidence" value="ECO:0007669"/>
    <property type="project" value="UniProtKB-KW"/>
</dbReference>
<evidence type="ECO:0000256" key="1">
    <source>
        <dbReference type="ARBA" id="ARBA00022490"/>
    </source>
</evidence>
<dbReference type="GO" id="GO:0051301">
    <property type="term" value="P:cell division"/>
    <property type="evidence" value="ECO:0007669"/>
    <property type="project" value="UniProtKB-KW"/>
</dbReference>
<dbReference type="Pfam" id="PF02875">
    <property type="entry name" value="Mur_ligase_C"/>
    <property type="match status" value="1"/>
</dbReference>
<dbReference type="HAMAP" id="MF_02019">
    <property type="entry name" value="MurF"/>
    <property type="match status" value="1"/>
</dbReference>
<dbReference type="GO" id="GO:0005524">
    <property type="term" value="F:ATP binding"/>
    <property type="evidence" value="ECO:0007669"/>
    <property type="project" value="UniProtKB-KW"/>
</dbReference>
<dbReference type="InterPro" id="IPR036615">
    <property type="entry name" value="Mur_ligase_C_dom_sf"/>
</dbReference>
<dbReference type="Gene3D" id="3.40.1190.10">
    <property type="entry name" value="Mur-like, catalytic domain"/>
    <property type="match status" value="1"/>
</dbReference>
<dbReference type="InterPro" id="IPR051046">
    <property type="entry name" value="MurCDEF_CellWall_CoF430Synth"/>
</dbReference>
<feature type="domain" description="Mur ligase C-terminal" evidence="11">
    <location>
        <begin position="303"/>
        <end position="413"/>
    </location>
</feature>
<accession>A0A6J7AUU8</accession>
<evidence type="ECO:0000256" key="10">
    <source>
        <dbReference type="ARBA" id="ARBA00031461"/>
    </source>
</evidence>
<evidence type="ECO:0000256" key="6">
    <source>
        <dbReference type="ARBA" id="ARBA00022960"/>
    </source>
</evidence>
<evidence type="ECO:0000259" key="11">
    <source>
        <dbReference type="Pfam" id="PF02875"/>
    </source>
</evidence>
<keyword evidence="5" id="KW-0067">ATP-binding</keyword>
<keyword evidence="4" id="KW-0547">Nucleotide-binding</keyword>
<dbReference type="InterPro" id="IPR036565">
    <property type="entry name" value="Mur-like_cat_sf"/>
</dbReference>
<dbReference type="SUPFAM" id="SSF63418">
    <property type="entry name" value="MurE/MurF N-terminal domain"/>
    <property type="match status" value="1"/>
</dbReference>
<dbReference type="InterPro" id="IPR005863">
    <property type="entry name" value="UDP-N-AcMur_synth"/>
</dbReference>
<dbReference type="PANTHER" id="PTHR43024">
    <property type="entry name" value="UDP-N-ACETYLMURAMOYL-TRIPEPTIDE--D-ALANYL-D-ALANINE LIGASE"/>
    <property type="match status" value="1"/>
</dbReference>
<dbReference type="Gene3D" id="3.40.1390.10">
    <property type="entry name" value="MurE/MurF, N-terminal domain"/>
    <property type="match status" value="1"/>
</dbReference>
<name>A0A6J7AUU8_9ZZZZ</name>
<evidence type="ECO:0000313" key="13">
    <source>
        <dbReference type="EMBL" id="CAB4836742.1"/>
    </source>
</evidence>
<dbReference type="PANTHER" id="PTHR43024:SF1">
    <property type="entry name" value="UDP-N-ACETYLMURAMOYL-TRIPEPTIDE--D-ALANYL-D-ALANINE LIGASE"/>
    <property type="match status" value="1"/>
</dbReference>
<reference evidence="13" key="1">
    <citation type="submission" date="2020-05" db="EMBL/GenBank/DDBJ databases">
        <authorList>
            <person name="Chiriac C."/>
            <person name="Salcher M."/>
            <person name="Ghai R."/>
            <person name="Kavagutti S V."/>
        </authorList>
    </citation>
    <scope>NUCLEOTIDE SEQUENCE</scope>
</reference>
<evidence type="ECO:0000256" key="2">
    <source>
        <dbReference type="ARBA" id="ARBA00022598"/>
    </source>
</evidence>
<keyword evidence="9" id="KW-0961">Cell wall biogenesis/degradation</keyword>
<dbReference type="Pfam" id="PF08245">
    <property type="entry name" value="Mur_ligase_M"/>
    <property type="match status" value="1"/>
</dbReference>
<gene>
    <name evidence="13" type="ORF">UFOPK3139_03187</name>
</gene>
<feature type="domain" description="Mur ligase central" evidence="12">
    <location>
        <begin position="95"/>
        <end position="280"/>
    </location>
</feature>
<dbReference type="SUPFAM" id="SSF53623">
    <property type="entry name" value="MurD-like peptide ligases, catalytic domain"/>
    <property type="match status" value="1"/>
</dbReference>
<dbReference type="EMBL" id="CAFABA010000227">
    <property type="protein sequence ID" value="CAB4836742.1"/>
    <property type="molecule type" value="Genomic_DNA"/>
</dbReference>